<dbReference type="AlphaFoldDB" id="A0A0F9CTJ1"/>
<accession>A0A0F9CTJ1</accession>
<comment type="caution">
    <text evidence="1">The sequence shown here is derived from an EMBL/GenBank/DDBJ whole genome shotgun (WGS) entry which is preliminary data.</text>
</comment>
<proteinExistence type="predicted"/>
<protein>
    <submittedName>
        <fullName evidence="1">Uncharacterized protein</fullName>
    </submittedName>
</protein>
<organism evidence="1">
    <name type="scientific">marine sediment metagenome</name>
    <dbReference type="NCBI Taxonomy" id="412755"/>
    <lineage>
        <taxon>unclassified sequences</taxon>
        <taxon>metagenomes</taxon>
        <taxon>ecological metagenomes</taxon>
    </lineage>
</organism>
<dbReference type="EMBL" id="LAZR01034648">
    <property type="protein sequence ID" value="KKL44741.1"/>
    <property type="molecule type" value="Genomic_DNA"/>
</dbReference>
<evidence type="ECO:0000313" key="1">
    <source>
        <dbReference type="EMBL" id="KKL44741.1"/>
    </source>
</evidence>
<reference evidence="1" key="1">
    <citation type="journal article" date="2015" name="Nature">
        <title>Complex archaea that bridge the gap between prokaryotes and eukaryotes.</title>
        <authorList>
            <person name="Spang A."/>
            <person name="Saw J.H."/>
            <person name="Jorgensen S.L."/>
            <person name="Zaremba-Niedzwiedzka K."/>
            <person name="Martijn J."/>
            <person name="Lind A.E."/>
            <person name="van Eijk R."/>
            <person name="Schleper C."/>
            <person name="Guy L."/>
            <person name="Ettema T.J."/>
        </authorList>
    </citation>
    <scope>NUCLEOTIDE SEQUENCE</scope>
</reference>
<sequence length="45" mass="4994">MLKRKLPRHHMVTGPTEIIPALTRLSLVGVLLSRAPLRFAGHIPV</sequence>
<name>A0A0F9CTJ1_9ZZZZ</name>
<gene>
    <name evidence="1" type="ORF">LCGC14_2362650</name>
</gene>